<dbReference type="PROSITE" id="PS51257">
    <property type="entry name" value="PROKAR_LIPOPROTEIN"/>
    <property type="match status" value="1"/>
</dbReference>
<organism evidence="1 2">
    <name type="scientific">Flavobacterium aquariorum</name>
    <dbReference type="NCBI Taxonomy" id="2217670"/>
    <lineage>
        <taxon>Bacteria</taxon>
        <taxon>Pseudomonadati</taxon>
        <taxon>Bacteroidota</taxon>
        <taxon>Flavobacteriia</taxon>
        <taxon>Flavobacteriales</taxon>
        <taxon>Flavobacteriaceae</taxon>
        <taxon>Flavobacterium</taxon>
    </lineage>
</organism>
<protein>
    <submittedName>
        <fullName evidence="1">Uncharacterized protein</fullName>
    </submittedName>
</protein>
<proteinExistence type="predicted"/>
<comment type="caution">
    <text evidence="1">The sequence shown here is derived from an EMBL/GenBank/DDBJ whole genome shotgun (WGS) entry which is preliminary data.</text>
</comment>
<dbReference type="AlphaFoldDB" id="A0A2W7VTG2"/>
<dbReference type="OrthoDB" id="1355943at2"/>
<evidence type="ECO:0000313" key="2">
    <source>
        <dbReference type="Proteomes" id="UP000249177"/>
    </source>
</evidence>
<reference evidence="1 2" key="1">
    <citation type="submission" date="2018-06" db="EMBL/GenBank/DDBJ databases">
        <title>Flavobacterium sp IMCC34762, genome.</title>
        <authorList>
            <person name="Joung Y."/>
            <person name="Cho J."/>
            <person name="Song J."/>
        </authorList>
    </citation>
    <scope>NUCLEOTIDE SEQUENCE [LARGE SCALE GENOMIC DNA]</scope>
    <source>
        <strain evidence="1 2">IMCC34762</strain>
    </source>
</reference>
<sequence>MKRIYFLTMLGMAFISCDQNEQSTESNSVAKEEIKILEFPSEQKMEQRIDEIVAIKAESQKIALDNFNKLETLKGLNVGSSKTNDVGIEKQNEAIVSSLKVYHGLVLSNIYALRKQLNFTSIQSIADEINSLKLIDPDKATSLFKTYEKLLVTDPKIGRVISVFDERTSNVLNVNGDMLINSKKLDYKNYYYIPNNSTGKLVGYDNGVAGIVVNYNGVQIYYYAGREVHTNDLGVRFFRYATQLTSMALVPIGPGVSSTIEYPSTFIMDPSSVAGFVQTKSQFFSDYEFSYPFISGTGTFVRFVGGNKNTPYRPGGVIIKGTFITNVGGVSKETSCDFKQYYD</sequence>
<gene>
    <name evidence="1" type="ORF">DOS84_02380</name>
</gene>
<dbReference type="Proteomes" id="UP000249177">
    <property type="component" value="Unassembled WGS sequence"/>
</dbReference>
<dbReference type="RefSeq" id="WP_111408499.1">
    <property type="nucleotide sequence ID" value="NZ_QKXH01000001.1"/>
</dbReference>
<name>A0A2W7VTG2_9FLAO</name>
<dbReference type="EMBL" id="QKXH01000001">
    <property type="protein sequence ID" value="PZX95432.1"/>
    <property type="molecule type" value="Genomic_DNA"/>
</dbReference>
<accession>A0A2W7VTG2</accession>
<keyword evidence="2" id="KW-1185">Reference proteome</keyword>
<evidence type="ECO:0000313" key="1">
    <source>
        <dbReference type="EMBL" id="PZX95432.1"/>
    </source>
</evidence>